<feature type="compositionally biased region" description="Pro residues" evidence="1">
    <location>
        <begin position="1"/>
        <end position="11"/>
    </location>
</feature>
<reference evidence="6 7" key="1">
    <citation type="submission" date="2019-01" db="EMBL/GenBank/DDBJ databases">
        <title>Oerskovia turbata Genome sequencing and assembly.</title>
        <authorList>
            <person name="Dou T."/>
        </authorList>
    </citation>
    <scope>NUCLEOTIDE SEQUENCE [LARGE SCALE GENOMIC DNA]</scope>
    <source>
        <strain evidence="5 6">JCM12123</strain>
        <strain evidence="4 7">JCM3160</strain>
    </source>
</reference>
<evidence type="ECO:0000256" key="2">
    <source>
        <dbReference type="SAM" id="Phobius"/>
    </source>
</evidence>
<keyword evidence="7" id="KW-1185">Reference proteome</keyword>
<feature type="region of interest" description="Disordered" evidence="1">
    <location>
        <begin position="1"/>
        <end position="97"/>
    </location>
</feature>
<dbReference type="STRING" id="1713.GCA_000718325_02847"/>
<dbReference type="EMBL" id="SDJQ01000013">
    <property type="protein sequence ID" value="RXR33715.1"/>
    <property type="molecule type" value="Genomic_DNA"/>
</dbReference>
<evidence type="ECO:0000313" key="6">
    <source>
        <dbReference type="Proteomes" id="UP000289805"/>
    </source>
</evidence>
<feature type="compositionally biased region" description="Low complexity" evidence="1">
    <location>
        <begin position="20"/>
        <end position="30"/>
    </location>
</feature>
<feature type="transmembrane region" description="Helical" evidence="2">
    <location>
        <begin position="116"/>
        <end position="141"/>
    </location>
</feature>
<evidence type="ECO:0000313" key="7">
    <source>
        <dbReference type="Proteomes" id="UP000290517"/>
    </source>
</evidence>
<feature type="compositionally biased region" description="Low complexity" evidence="1">
    <location>
        <begin position="86"/>
        <end position="95"/>
    </location>
</feature>
<feature type="compositionally biased region" description="Low complexity" evidence="1">
    <location>
        <begin position="41"/>
        <end position="50"/>
    </location>
</feature>
<evidence type="ECO:0000256" key="1">
    <source>
        <dbReference type="SAM" id="MobiDB-lite"/>
    </source>
</evidence>
<dbReference type="InterPro" id="IPR025241">
    <property type="entry name" value="DUF4190"/>
</dbReference>
<feature type="compositionally biased region" description="Pro residues" evidence="1">
    <location>
        <begin position="75"/>
        <end position="85"/>
    </location>
</feature>
<dbReference type="Pfam" id="PF13828">
    <property type="entry name" value="DUF4190"/>
    <property type="match status" value="1"/>
</dbReference>
<keyword evidence="2" id="KW-0812">Transmembrane</keyword>
<comment type="caution">
    <text evidence="5">The sequence shown here is derived from an EMBL/GenBank/DDBJ whole genome shotgun (WGS) entry which is preliminary data.</text>
</comment>
<evidence type="ECO:0000313" key="5">
    <source>
        <dbReference type="EMBL" id="RXR33715.1"/>
    </source>
</evidence>
<accession>A0A4Q1KVB0</accession>
<proteinExistence type="predicted"/>
<sequence length="199" mass="20146">MSYPPTPPNDPYRPEGEQPGGEPVEPQAPGQAPPPAPGYPTYPGAPAQPGSPYAAPTGQPVPGSVPGGEQGGHSPYPPPAQPPYGAPQQAPYGASPYPPPGAPGGYGYYPRNDLGIWALVLGIASFVLSCGFLTGIPAIIVGTKAKRAVEAGEANNGGLAQAGIILGWVASALMLLGIVVFVILLAFGLANAEFDSTYY</sequence>
<dbReference type="RefSeq" id="WP_051703145.1">
    <property type="nucleotide sequence ID" value="NZ_JOFV01000013.1"/>
</dbReference>
<feature type="domain" description="DUF4190" evidence="3">
    <location>
        <begin position="114"/>
        <end position="176"/>
    </location>
</feature>
<name>A0A4Q1KVB0_9CELL</name>
<protein>
    <submittedName>
        <fullName evidence="5">DUF4190 domain-containing protein</fullName>
    </submittedName>
</protein>
<keyword evidence="2" id="KW-1133">Transmembrane helix</keyword>
<dbReference type="Proteomes" id="UP000289805">
    <property type="component" value="Unassembled WGS sequence"/>
</dbReference>
<evidence type="ECO:0000313" key="4">
    <source>
        <dbReference type="EMBL" id="RXR23815.1"/>
    </source>
</evidence>
<dbReference type="Proteomes" id="UP000290517">
    <property type="component" value="Unassembled WGS sequence"/>
</dbReference>
<feature type="transmembrane region" description="Helical" evidence="2">
    <location>
        <begin position="162"/>
        <end position="190"/>
    </location>
</feature>
<feature type="compositionally biased region" description="Pro residues" evidence="1">
    <location>
        <begin position="31"/>
        <end position="40"/>
    </location>
</feature>
<keyword evidence="2" id="KW-0472">Membrane</keyword>
<dbReference type="EMBL" id="SDJR01000009">
    <property type="protein sequence ID" value="RXR23815.1"/>
    <property type="molecule type" value="Genomic_DNA"/>
</dbReference>
<dbReference type="AlphaFoldDB" id="A0A4Q1KVB0"/>
<dbReference type="OrthoDB" id="4829526at2"/>
<organism evidence="5 6">
    <name type="scientific">Oerskovia turbata</name>
    <dbReference type="NCBI Taxonomy" id="1713"/>
    <lineage>
        <taxon>Bacteria</taxon>
        <taxon>Bacillati</taxon>
        <taxon>Actinomycetota</taxon>
        <taxon>Actinomycetes</taxon>
        <taxon>Micrococcales</taxon>
        <taxon>Cellulomonadaceae</taxon>
        <taxon>Oerskovia</taxon>
    </lineage>
</organism>
<gene>
    <name evidence="4" type="ORF">EQW73_14490</name>
    <name evidence="5" type="ORF">EQW78_10410</name>
</gene>
<evidence type="ECO:0000259" key="3">
    <source>
        <dbReference type="Pfam" id="PF13828"/>
    </source>
</evidence>